<dbReference type="AlphaFoldDB" id="A0A455SMK8"/>
<keyword evidence="4 5" id="KW-0472">Membrane</keyword>
<evidence type="ECO:0000256" key="5">
    <source>
        <dbReference type="SAM" id="Phobius"/>
    </source>
</evidence>
<dbReference type="PANTHER" id="PTHR43847:SF1">
    <property type="entry name" value="BLL3993 PROTEIN"/>
    <property type="match status" value="1"/>
</dbReference>
<accession>A0A455SMK8</accession>
<evidence type="ECO:0000256" key="3">
    <source>
        <dbReference type="ARBA" id="ARBA00022989"/>
    </source>
</evidence>
<dbReference type="Gene3D" id="1.20.120.1630">
    <property type="match status" value="1"/>
</dbReference>
<dbReference type="EMBL" id="AP019376">
    <property type="protein sequence ID" value="BBH86304.1"/>
    <property type="molecule type" value="Genomic_DNA"/>
</dbReference>
<evidence type="ECO:0000256" key="2">
    <source>
        <dbReference type="ARBA" id="ARBA00022692"/>
    </source>
</evidence>
<sequence length="228" mass="25885">MKVKLPLLTLEIGGLFVILGLVLFLAAGSLLWPSGWIFLLLFFGFTLALSLWLLKSNPDLLTERMTGIGKADQKTWDKIFYVLANLLFLAWLAVAPLDAVRFHWSQMPLVIQIIGGLMLLCSFYLFYLVFRENSYLSPAVRVQADRGQTVISTGPYSYVRHPMYATALLFLVGATLLLGSWYGLLPVLVLFLGIAVRAVQEERTLQAELPGYTDYMQRVRYRFIPLLW</sequence>
<dbReference type="InterPro" id="IPR007318">
    <property type="entry name" value="Phopholipid_MeTrfase"/>
</dbReference>
<dbReference type="GO" id="GO:0008168">
    <property type="term" value="F:methyltransferase activity"/>
    <property type="evidence" value="ECO:0007669"/>
    <property type="project" value="UniProtKB-KW"/>
</dbReference>
<feature type="transmembrane region" description="Helical" evidence="5">
    <location>
        <begin position="167"/>
        <end position="196"/>
    </location>
</feature>
<reference evidence="6" key="1">
    <citation type="submission" date="2018-12" db="EMBL/GenBank/DDBJ databases">
        <title>Novel natural products biosynthetic potential of the class Ktedonobacteria.</title>
        <authorList>
            <person name="Zheng Y."/>
            <person name="Saitou A."/>
            <person name="Wang C.M."/>
            <person name="Toyoda A."/>
            <person name="Minakuchi Y."/>
            <person name="Sekiguchi Y."/>
            <person name="Ueda K."/>
            <person name="Takano H."/>
            <person name="Sakai Y."/>
            <person name="Yokota A."/>
            <person name="Yabe S."/>
        </authorList>
    </citation>
    <scope>NUCLEOTIDE SEQUENCE</scope>
    <source>
        <strain evidence="6">COM3</strain>
    </source>
</reference>
<feature type="transmembrane region" description="Helical" evidence="5">
    <location>
        <begin position="36"/>
        <end position="54"/>
    </location>
</feature>
<dbReference type="GO" id="GO:0032259">
    <property type="term" value="P:methylation"/>
    <property type="evidence" value="ECO:0007669"/>
    <property type="project" value="UniProtKB-KW"/>
</dbReference>
<name>A0A455SMK8_9CHLR</name>
<dbReference type="InterPro" id="IPR052527">
    <property type="entry name" value="Metal_cation-efflux_comp"/>
</dbReference>
<protein>
    <submittedName>
        <fullName evidence="6">Isoprenylcysteine carboxyl methyltransferase</fullName>
    </submittedName>
</protein>
<proteinExistence type="predicted"/>
<feature type="transmembrane region" description="Helical" evidence="5">
    <location>
        <begin position="109"/>
        <end position="130"/>
    </location>
</feature>
<evidence type="ECO:0000256" key="1">
    <source>
        <dbReference type="ARBA" id="ARBA00004127"/>
    </source>
</evidence>
<keyword evidence="6" id="KW-0808">Transferase</keyword>
<keyword evidence="2 5" id="KW-0812">Transmembrane</keyword>
<keyword evidence="6" id="KW-0489">Methyltransferase</keyword>
<dbReference type="PANTHER" id="PTHR43847">
    <property type="entry name" value="BLL3993 PROTEIN"/>
    <property type="match status" value="1"/>
</dbReference>
<comment type="subcellular location">
    <subcellularLocation>
        <location evidence="1">Endomembrane system</location>
        <topology evidence="1">Multi-pass membrane protein</topology>
    </subcellularLocation>
</comment>
<dbReference type="GO" id="GO:0012505">
    <property type="term" value="C:endomembrane system"/>
    <property type="evidence" value="ECO:0007669"/>
    <property type="project" value="UniProtKB-SubCell"/>
</dbReference>
<evidence type="ECO:0000313" key="6">
    <source>
        <dbReference type="EMBL" id="BBH86304.1"/>
    </source>
</evidence>
<gene>
    <name evidence="6" type="ORF">KTC_10550</name>
</gene>
<feature type="transmembrane region" description="Helical" evidence="5">
    <location>
        <begin position="7"/>
        <end position="30"/>
    </location>
</feature>
<feature type="transmembrane region" description="Helical" evidence="5">
    <location>
        <begin position="79"/>
        <end position="97"/>
    </location>
</feature>
<keyword evidence="3 5" id="KW-1133">Transmembrane helix</keyword>
<evidence type="ECO:0000256" key="4">
    <source>
        <dbReference type="ARBA" id="ARBA00023136"/>
    </source>
</evidence>
<dbReference type="Pfam" id="PF04191">
    <property type="entry name" value="PEMT"/>
    <property type="match status" value="1"/>
</dbReference>
<organism evidence="6">
    <name type="scientific">Thermosporothrix sp. COM3</name>
    <dbReference type="NCBI Taxonomy" id="2490863"/>
    <lineage>
        <taxon>Bacteria</taxon>
        <taxon>Bacillati</taxon>
        <taxon>Chloroflexota</taxon>
        <taxon>Ktedonobacteria</taxon>
        <taxon>Ktedonobacterales</taxon>
        <taxon>Thermosporotrichaceae</taxon>
        <taxon>Thermosporothrix</taxon>
    </lineage>
</organism>